<keyword evidence="4" id="KW-1185">Reference proteome</keyword>
<dbReference type="SUPFAM" id="SSF53335">
    <property type="entry name" value="S-adenosyl-L-methionine-dependent methyltransferases"/>
    <property type="match status" value="1"/>
</dbReference>
<dbReference type="InterPro" id="IPR013216">
    <property type="entry name" value="Methyltransf_11"/>
</dbReference>
<dbReference type="Proteomes" id="UP000198620">
    <property type="component" value="Unassembled WGS sequence"/>
</dbReference>
<evidence type="ECO:0000313" key="4">
    <source>
        <dbReference type="Proteomes" id="UP000198620"/>
    </source>
</evidence>
<organism evidence="3 4">
    <name type="scientific">Nitrosovibrio tenuis</name>
    <dbReference type="NCBI Taxonomy" id="1233"/>
    <lineage>
        <taxon>Bacteria</taxon>
        <taxon>Pseudomonadati</taxon>
        <taxon>Pseudomonadota</taxon>
        <taxon>Betaproteobacteria</taxon>
        <taxon>Nitrosomonadales</taxon>
        <taxon>Nitrosomonadaceae</taxon>
        <taxon>Nitrosovibrio</taxon>
    </lineage>
</organism>
<protein>
    <submittedName>
        <fullName evidence="3">Methyltransferase domain-containing protein</fullName>
    </submittedName>
</protein>
<dbReference type="InterPro" id="IPR029063">
    <property type="entry name" value="SAM-dependent_MTases_sf"/>
</dbReference>
<evidence type="ECO:0000313" key="3">
    <source>
        <dbReference type="EMBL" id="SEL26570.1"/>
    </source>
</evidence>
<feature type="domain" description="Methyltransferase type 11" evidence="2">
    <location>
        <begin position="73"/>
        <end position="116"/>
    </location>
</feature>
<dbReference type="EMBL" id="FOBH01000007">
    <property type="protein sequence ID" value="SEL26570.1"/>
    <property type="molecule type" value="Genomic_DNA"/>
</dbReference>
<evidence type="ECO:0000256" key="1">
    <source>
        <dbReference type="SAM" id="MobiDB-lite"/>
    </source>
</evidence>
<keyword evidence="3" id="KW-0489">Methyltransferase</keyword>
<dbReference type="Pfam" id="PF08241">
    <property type="entry name" value="Methyltransf_11"/>
    <property type="match status" value="1"/>
</dbReference>
<evidence type="ECO:0000259" key="2">
    <source>
        <dbReference type="Pfam" id="PF08241"/>
    </source>
</evidence>
<dbReference type="AlphaFoldDB" id="A0A1H7NSL8"/>
<dbReference type="OrthoDB" id="6191410at2"/>
<proteinExistence type="predicted"/>
<dbReference type="RefSeq" id="WP_090828903.1">
    <property type="nucleotide sequence ID" value="NZ_FOBH01000007.1"/>
</dbReference>
<dbReference type="GO" id="GO:0008757">
    <property type="term" value="F:S-adenosylmethionine-dependent methyltransferase activity"/>
    <property type="evidence" value="ECO:0007669"/>
    <property type="project" value="InterPro"/>
</dbReference>
<dbReference type="GO" id="GO:0032259">
    <property type="term" value="P:methylation"/>
    <property type="evidence" value="ECO:0007669"/>
    <property type="project" value="UniProtKB-KW"/>
</dbReference>
<sequence>MPTRNKLAWFETCLGQYLLEREQNYYDQAVANVFGYHAMQIGFPQYPFLRTNRMPLQFCVAMEEGAGVRGAPDFLPIETNSIDLVLLPHILEFSFNPHQILREVQRVLMPEGHAIIGGFNPRSLWGLRGLFGSIEDNFPWRGNFIARPRLKDWLALLDFEITEDRLCCYAPPFSQEKWLKRFSFMETAGDRWWPFSGGVYFLTAVKRVHGMRVIKPEWKEVRAARRGMSPISQKAPKPQKFTGDTCGNEPRRAARSRIGQGGD</sequence>
<accession>A0A1H7NSL8</accession>
<keyword evidence="3" id="KW-0808">Transferase</keyword>
<reference evidence="3 4" key="1">
    <citation type="submission" date="2016-10" db="EMBL/GenBank/DDBJ databases">
        <authorList>
            <person name="de Groot N.N."/>
        </authorList>
    </citation>
    <scope>NUCLEOTIDE SEQUENCE [LARGE SCALE GENOMIC DNA]</scope>
    <source>
        <strain evidence="3 4">Nv1</strain>
    </source>
</reference>
<feature type="region of interest" description="Disordered" evidence="1">
    <location>
        <begin position="226"/>
        <end position="263"/>
    </location>
</feature>
<dbReference type="Gene3D" id="3.40.50.150">
    <property type="entry name" value="Vaccinia Virus protein VP39"/>
    <property type="match status" value="1"/>
</dbReference>
<gene>
    <name evidence="3" type="ORF">SAMN05216387_107126</name>
</gene>
<dbReference type="STRING" id="1233.SAMN05216387_107126"/>
<name>A0A1H7NSL8_9PROT</name>